<keyword evidence="1" id="KW-0472">Membrane</keyword>
<dbReference type="AlphaFoldDB" id="A0A917WW15"/>
<keyword evidence="1" id="KW-1133">Transmembrane helix</keyword>
<feature type="transmembrane region" description="Helical" evidence="1">
    <location>
        <begin position="59"/>
        <end position="75"/>
    </location>
</feature>
<dbReference type="Proteomes" id="UP000642070">
    <property type="component" value="Unassembled WGS sequence"/>
</dbReference>
<protein>
    <submittedName>
        <fullName evidence="2">Uncharacterized protein</fullName>
    </submittedName>
</protein>
<sequence>MHAPRREVHSSRVREEAEQAVDYQVGFVLGVLLGNAVGGLLAVFCLVRMTDQRRTARNRLLLVLVASWALVETARDDMLFVAATAIHMSDYQVHFLLAPSMALTVVAVLVTTGVLWLVSTHPGPLWTVGRGTAIGLLLGAVSLQAAFAGRTGSAVSIELVNALVITAGLGAATGVAVWLGTGATRRSAVATAVTVLAICLTIAQYRIAAEVTTDPSITVDSSAGFDPIQLGVFTAVAFGVRAIALTVMSMIDEGRQEPLVEAEVDQVGGRDLR</sequence>
<feature type="transmembrane region" description="Helical" evidence="1">
    <location>
        <begin position="159"/>
        <end position="181"/>
    </location>
</feature>
<accession>A0A917WW15</accession>
<keyword evidence="3" id="KW-1185">Reference proteome</keyword>
<evidence type="ECO:0000256" key="1">
    <source>
        <dbReference type="SAM" id="Phobius"/>
    </source>
</evidence>
<comment type="caution">
    <text evidence="2">The sequence shown here is derived from an EMBL/GenBank/DDBJ whole genome shotgun (WGS) entry which is preliminary data.</text>
</comment>
<evidence type="ECO:0000313" key="2">
    <source>
        <dbReference type="EMBL" id="GGM34871.1"/>
    </source>
</evidence>
<feature type="transmembrane region" description="Helical" evidence="1">
    <location>
        <begin position="188"/>
        <end position="208"/>
    </location>
</feature>
<proteinExistence type="predicted"/>
<dbReference type="EMBL" id="BMPI01000018">
    <property type="protein sequence ID" value="GGM34871.1"/>
    <property type="molecule type" value="Genomic_DNA"/>
</dbReference>
<keyword evidence="1" id="KW-0812">Transmembrane</keyword>
<reference evidence="2" key="1">
    <citation type="journal article" date="2014" name="Int. J. Syst. Evol. Microbiol.">
        <title>Complete genome sequence of Corynebacterium casei LMG S-19264T (=DSM 44701T), isolated from a smear-ripened cheese.</title>
        <authorList>
            <consortium name="US DOE Joint Genome Institute (JGI-PGF)"/>
            <person name="Walter F."/>
            <person name="Albersmeier A."/>
            <person name="Kalinowski J."/>
            <person name="Ruckert C."/>
        </authorList>
    </citation>
    <scope>NUCLEOTIDE SEQUENCE</scope>
    <source>
        <strain evidence="2">JCM 19831</strain>
    </source>
</reference>
<name>A0A917WW15_9ACTN</name>
<feature type="transmembrane region" description="Helical" evidence="1">
    <location>
        <begin position="95"/>
        <end position="118"/>
    </location>
</feature>
<gene>
    <name evidence="2" type="ORF">GCM10007977_040460</name>
</gene>
<feature type="transmembrane region" description="Helical" evidence="1">
    <location>
        <begin position="25"/>
        <end position="47"/>
    </location>
</feature>
<organism evidence="2 3">
    <name type="scientific">Dactylosporangium sucinum</name>
    <dbReference type="NCBI Taxonomy" id="1424081"/>
    <lineage>
        <taxon>Bacteria</taxon>
        <taxon>Bacillati</taxon>
        <taxon>Actinomycetota</taxon>
        <taxon>Actinomycetes</taxon>
        <taxon>Micromonosporales</taxon>
        <taxon>Micromonosporaceae</taxon>
        <taxon>Dactylosporangium</taxon>
    </lineage>
</organism>
<evidence type="ECO:0000313" key="3">
    <source>
        <dbReference type="Proteomes" id="UP000642070"/>
    </source>
</evidence>
<feature type="transmembrane region" description="Helical" evidence="1">
    <location>
        <begin position="125"/>
        <end position="147"/>
    </location>
</feature>
<feature type="transmembrane region" description="Helical" evidence="1">
    <location>
        <begin position="228"/>
        <end position="248"/>
    </location>
</feature>
<reference evidence="2" key="2">
    <citation type="submission" date="2020-09" db="EMBL/GenBank/DDBJ databases">
        <authorList>
            <person name="Sun Q."/>
            <person name="Ohkuma M."/>
        </authorList>
    </citation>
    <scope>NUCLEOTIDE SEQUENCE</scope>
    <source>
        <strain evidence="2">JCM 19831</strain>
    </source>
</reference>